<comment type="subunit">
    <text evidence="7">Adaptor protein complex 1 (AP-1) is a heterotetramer composed of two large adaptins (gamma-type subunit and beta-type subunit), a medium adaptin (mu-type subunit) and a small adaptin (sigma-type subunit).</text>
</comment>
<dbReference type="CDD" id="cd14835">
    <property type="entry name" value="AP1_Mu_N"/>
    <property type="match status" value="1"/>
</dbReference>
<evidence type="ECO:0000256" key="6">
    <source>
        <dbReference type="ARBA" id="ARBA00023329"/>
    </source>
</evidence>
<evidence type="ECO:0000256" key="4">
    <source>
        <dbReference type="ARBA" id="ARBA00022927"/>
    </source>
</evidence>
<dbReference type="InterPro" id="IPR022775">
    <property type="entry name" value="AP_mu_sigma_su"/>
</dbReference>
<comment type="similarity">
    <text evidence="2 8">Belongs to the adaptor complexes medium subunit family.</text>
</comment>
<keyword evidence="3 8" id="KW-0813">Transport</keyword>
<dbReference type="InterPro" id="IPR018240">
    <property type="entry name" value="Clathrin_mu_CS"/>
</dbReference>
<dbReference type="PROSITE" id="PS51072">
    <property type="entry name" value="MHD"/>
    <property type="match status" value="1"/>
</dbReference>
<dbReference type="SUPFAM" id="SSF49447">
    <property type="entry name" value="Second domain of Mu2 adaptin subunit (ap50) of ap2 adaptor"/>
    <property type="match status" value="1"/>
</dbReference>
<dbReference type="GO" id="GO:0016192">
    <property type="term" value="P:vesicle-mediated transport"/>
    <property type="evidence" value="ECO:0007669"/>
    <property type="project" value="InterPro"/>
</dbReference>
<evidence type="ECO:0000256" key="7">
    <source>
        <dbReference type="ARBA" id="ARBA00066271"/>
    </source>
</evidence>
<dbReference type="GO" id="GO:0006886">
    <property type="term" value="P:intracellular protein transport"/>
    <property type="evidence" value="ECO:0007669"/>
    <property type="project" value="UniProtKB-UniRule"/>
</dbReference>
<evidence type="ECO:0000256" key="1">
    <source>
        <dbReference type="ARBA" id="ARBA00004640"/>
    </source>
</evidence>
<evidence type="ECO:0000313" key="11">
    <source>
        <dbReference type="Proteomes" id="UP001472866"/>
    </source>
</evidence>
<dbReference type="PANTHER" id="PTHR10529">
    <property type="entry name" value="AP COMPLEX SUBUNIT MU"/>
    <property type="match status" value="1"/>
</dbReference>
<dbReference type="Pfam" id="PF00928">
    <property type="entry name" value="Adap_comp_sub"/>
    <property type="match status" value="1"/>
</dbReference>
<gene>
    <name evidence="10" type="ORF">HKI87_12g71790</name>
</gene>
<evidence type="ECO:0000313" key="10">
    <source>
        <dbReference type="EMBL" id="WZN65619.1"/>
    </source>
</evidence>
<dbReference type="Gene3D" id="3.30.450.60">
    <property type="match status" value="1"/>
</dbReference>
<dbReference type="PIRSF" id="PIRSF005992">
    <property type="entry name" value="Clathrin_mu"/>
    <property type="match status" value="1"/>
</dbReference>
<dbReference type="CDD" id="cd09250">
    <property type="entry name" value="AP-1_Mu1_Cterm"/>
    <property type="match status" value="1"/>
</dbReference>
<dbReference type="InterPro" id="IPR028565">
    <property type="entry name" value="MHD"/>
</dbReference>
<dbReference type="GO" id="GO:0030131">
    <property type="term" value="C:clathrin adaptor complex"/>
    <property type="evidence" value="ECO:0007669"/>
    <property type="project" value="UniProtKB-UniRule"/>
</dbReference>
<comment type="subcellular location">
    <subcellularLocation>
        <location evidence="1">Cytoplasmic vesicle</location>
        <location evidence="1">Clathrin-coated vesicle membrane</location>
    </subcellularLocation>
</comment>
<evidence type="ECO:0000259" key="9">
    <source>
        <dbReference type="PROSITE" id="PS51072"/>
    </source>
</evidence>
<dbReference type="AlphaFoldDB" id="A0AAX4PI49"/>
<dbReference type="Gene3D" id="2.60.40.1170">
    <property type="entry name" value="Mu homology domain, subdomain B"/>
    <property type="match status" value="2"/>
</dbReference>
<evidence type="ECO:0000256" key="5">
    <source>
        <dbReference type="ARBA" id="ARBA00023136"/>
    </source>
</evidence>
<reference evidence="10 11" key="1">
    <citation type="submission" date="2024-03" db="EMBL/GenBank/DDBJ databases">
        <title>Complete genome sequence of the green alga Chloropicon roscoffensis RCC1871.</title>
        <authorList>
            <person name="Lemieux C."/>
            <person name="Pombert J.-F."/>
            <person name="Otis C."/>
            <person name="Turmel M."/>
        </authorList>
    </citation>
    <scope>NUCLEOTIDE SEQUENCE [LARGE SCALE GENOMIC DNA]</scope>
    <source>
        <strain evidence="10 11">RCC1871</strain>
    </source>
</reference>
<keyword evidence="5" id="KW-0472">Membrane</keyword>
<dbReference type="InterPro" id="IPR050431">
    <property type="entry name" value="Adaptor_comp_med_subunit"/>
</dbReference>
<accession>A0AAX4PI49</accession>
<dbReference type="GO" id="GO:0030665">
    <property type="term" value="C:clathrin-coated vesicle membrane"/>
    <property type="evidence" value="ECO:0007669"/>
    <property type="project" value="UniProtKB-SubCell"/>
</dbReference>
<keyword evidence="6" id="KW-0968">Cytoplasmic vesicle</keyword>
<keyword evidence="4 8" id="KW-0653">Protein transport</keyword>
<dbReference type="PRINTS" id="PR00314">
    <property type="entry name" value="CLATHRINADPT"/>
</dbReference>
<evidence type="ECO:0000256" key="2">
    <source>
        <dbReference type="ARBA" id="ARBA00005324"/>
    </source>
</evidence>
<protein>
    <submittedName>
        <fullName evidence="10">Subunit mu of clathrin/coatomer adator AP-1 complex</fullName>
    </submittedName>
</protein>
<sequence length="430" mass="48724">MATSAIFILDLKGKVIIYRDYRGDVPISYADRFMEKVADLEDAGKDSPIIEDEGVTYLYLQHSNLYLLAVTKSNVNAASTVYFLHKLVDVFTKYFEQLEEESVRDNFVTVYELLDEMMDFGYPQFTEANILQEFIKTEAQKMEVTDQRKAPMAVTNAVSWRSEGIKYKKNEVFLDVVESVNLLVNANGSVVRSEIMGALKMRTYLTGMPECKLGLNDRVLLESQGKSGKGKAVDLEDMKFHQCVRLARFENDRTISFVPPDGAFDLMTYRISSHVKPLIWIECTVNKSSRSRVEYLVKARSQFKARSAATNVEISIPVASDATAPVVRASQGSADYAPEREALVWKIKNFPGGKEFLLRAKFSLPSIEADSSAAEGHGRKQPIQVKYEIPYFTVSGIQVRYLKVIEKSGYQALPWVRYITQSGEYEIRMN</sequence>
<dbReference type="FunFam" id="3.30.450.60:FF:000006">
    <property type="entry name" value="AP-1 complex subunit mu-1 isoform 1"/>
    <property type="match status" value="1"/>
</dbReference>
<dbReference type="PROSITE" id="PS00990">
    <property type="entry name" value="CLAT_ADAPTOR_M_1"/>
    <property type="match status" value="1"/>
</dbReference>
<dbReference type="InterPro" id="IPR011012">
    <property type="entry name" value="Longin-like_dom_sf"/>
</dbReference>
<dbReference type="SUPFAM" id="SSF64356">
    <property type="entry name" value="SNARE-like"/>
    <property type="match status" value="1"/>
</dbReference>
<evidence type="ECO:0000256" key="3">
    <source>
        <dbReference type="ARBA" id="ARBA00022448"/>
    </source>
</evidence>
<dbReference type="Pfam" id="PF01217">
    <property type="entry name" value="Clat_adaptor_s"/>
    <property type="match status" value="1"/>
</dbReference>
<proteinExistence type="inferred from homology"/>
<dbReference type="InterPro" id="IPR036168">
    <property type="entry name" value="AP2_Mu_C_sf"/>
</dbReference>
<name>A0AAX4PI49_9CHLO</name>
<dbReference type="EMBL" id="CP151512">
    <property type="protein sequence ID" value="WZN65619.1"/>
    <property type="molecule type" value="Genomic_DNA"/>
</dbReference>
<keyword evidence="11" id="KW-1185">Reference proteome</keyword>
<organism evidence="10 11">
    <name type="scientific">Chloropicon roscoffensis</name>
    <dbReference type="NCBI Taxonomy" id="1461544"/>
    <lineage>
        <taxon>Eukaryota</taxon>
        <taxon>Viridiplantae</taxon>
        <taxon>Chlorophyta</taxon>
        <taxon>Chloropicophyceae</taxon>
        <taxon>Chloropicales</taxon>
        <taxon>Chloropicaceae</taxon>
        <taxon>Chloropicon</taxon>
    </lineage>
</organism>
<dbReference type="Proteomes" id="UP001472866">
    <property type="component" value="Chromosome 12"/>
</dbReference>
<evidence type="ECO:0000256" key="8">
    <source>
        <dbReference type="PIRNR" id="PIRNR005992"/>
    </source>
</evidence>
<feature type="domain" description="MHD" evidence="9">
    <location>
        <begin position="169"/>
        <end position="428"/>
    </location>
</feature>
<dbReference type="InterPro" id="IPR001392">
    <property type="entry name" value="Clathrin_mu"/>
</dbReference>